<dbReference type="PROSITE" id="PS51007">
    <property type="entry name" value="CYTC"/>
    <property type="match status" value="1"/>
</dbReference>
<dbReference type="RefSeq" id="WP_036558876.1">
    <property type="nucleotide sequence ID" value="NZ_JRNI01000019.1"/>
</dbReference>
<keyword evidence="8" id="KW-0472">Membrane</keyword>
<dbReference type="InterPro" id="IPR009056">
    <property type="entry name" value="Cyt_c-like_dom"/>
</dbReference>
<evidence type="ECO:0000259" key="9">
    <source>
        <dbReference type="PROSITE" id="PS51007"/>
    </source>
</evidence>
<keyword evidence="11" id="KW-1185">Reference proteome</keyword>
<feature type="compositionally biased region" description="Polar residues" evidence="7">
    <location>
        <begin position="264"/>
        <end position="282"/>
    </location>
</feature>
<evidence type="ECO:0000256" key="3">
    <source>
        <dbReference type="ARBA" id="ARBA00022723"/>
    </source>
</evidence>
<dbReference type="eggNOG" id="COG3245">
    <property type="taxonomic scope" value="Bacteria"/>
</dbReference>
<evidence type="ECO:0000256" key="8">
    <source>
        <dbReference type="SAM" id="Phobius"/>
    </source>
</evidence>
<dbReference type="GO" id="GO:0009055">
    <property type="term" value="F:electron transfer activity"/>
    <property type="evidence" value="ECO:0007669"/>
    <property type="project" value="InterPro"/>
</dbReference>
<dbReference type="PRINTS" id="PR00607">
    <property type="entry name" value="CYTCHROMECIE"/>
</dbReference>
<organism evidence="10 11">
    <name type="scientific">Oligella urethralis DNF00040</name>
    <dbReference type="NCBI Taxonomy" id="1401065"/>
    <lineage>
        <taxon>Bacteria</taxon>
        <taxon>Pseudomonadati</taxon>
        <taxon>Pseudomonadota</taxon>
        <taxon>Betaproteobacteria</taxon>
        <taxon>Burkholderiales</taxon>
        <taxon>Alcaligenaceae</taxon>
        <taxon>Oligella</taxon>
    </lineage>
</organism>
<dbReference type="Gene3D" id="1.10.760.10">
    <property type="entry name" value="Cytochrome c-like domain"/>
    <property type="match status" value="1"/>
</dbReference>
<keyword evidence="8" id="KW-1133">Transmembrane helix</keyword>
<dbReference type="OrthoDB" id="9814708at2"/>
<keyword evidence="1" id="KW-0813">Transport</keyword>
<dbReference type="EMBL" id="JRNI01000019">
    <property type="protein sequence ID" value="KGF30891.1"/>
    <property type="molecule type" value="Genomic_DNA"/>
</dbReference>
<dbReference type="InterPro" id="IPR002323">
    <property type="entry name" value="Cyt_CIE"/>
</dbReference>
<evidence type="ECO:0000256" key="1">
    <source>
        <dbReference type="ARBA" id="ARBA00022448"/>
    </source>
</evidence>
<evidence type="ECO:0000313" key="10">
    <source>
        <dbReference type="EMBL" id="KGF30891.1"/>
    </source>
</evidence>
<dbReference type="Pfam" id="PF13442">
    <property type="entry name" value="Cytochrome_CBB3"/>
    <property type="match status" value="1"/>
</dbReference>
<evidence type="ECO:0000256" key="6">
    <source>
        <dbReference type="PROSITE-ProRule" id="PRU00433"/>
    </source>
</evidence>
<sequence>MSSTNHKGSKTPGEMLKVGALVFIVPIIVIIFLIKMNLDNGGTDRASMAPEMVLSRIAPVAHYNTGAPLPETKAAEPLTGEQLYSKLCMTCHDTGLSGAPIKGDESAWAPRIAQGADTLFKHSLEGFNAMPAKGGDLSLSDDEVKNAVVFMVNASGGSIAFDGAAGADEAASDEAATTDTATSDEAAATDTTTSDEASSSDAATSDANASAAEESAPAATTDSAAEEATSATEEAAPATEAASSEAPAAEQTAAPQPSIKEVPLNQQVPEQDSAVGTVSPTQAEDPANPLSN</sequence>
<feature type="region of interest" description="Disordered" evidence="7">
    <location>
        <begin position="170"/>
        <end position="292"/>
    </location>
</feature>
<dbReference type="AlphaFoldDB" id="A0A095Z971"/>
<name>A0A095Z971_9BURK</name>
<dbReference type="InterPro" id="IPR036909">
    <property type="entry name" value="Cyt_c-like_dom_sf"/>
</dbReference>
<dbReference type="SUPFAM" id="SSF46626">
    <property type="entry name" value="Cytochrome c"/>
    <property type="match status" value="1"/>
</dbReference>
<dbReference type="PANTHER" id="PTHR40942:SF4">
    <property type="entry name" value="CYTOCHROME C5"/>
    <property type="match status" value="1"/>
</dbReference>
<reference evidence="10 11" key="1">
    <citation type="submission" date="2014-07" db="EMBL/GenBank/DDBJ databases">
        <authorList>
            <person name="McCorrison J."/>
            <person name="Sanka R."/>
            <person name="Torralba M."/>
            <person name="Gillis M."/>
            <person name="Haft D.H."/>
            <person name="Methe B."/>
            <person name="Sutton G."/>
            <person name="Nelson K.E."/>
        </authorList>
    </citation>
    <scope>NUCLEOTIDE SEQUENCE [LARGE SCALE GENOMIC DNA]</scope>
    <source>
        <strain evidence="10 11">DNF00040</strain>
    </source>
</reference>
<protein>
    <recommendedName>
        <fullName evidence="9">Cytochrome c domain-containing protein</fullName>
    </recommendedName>
</protein>
<accession>A0A095Z971</accession>
<evidence type="ECO:0000256" key="7">
    <source>
        <dbReference type="SAM" id="MobiDB-lite"/>
    </source>
</evidence>
<feature type="compositionally biased region" description="Low complexity" evidence="7">
    <location>
        <begin position="170"/>
        <end position="254"/>
    </location>
</feature>
<keyword evidence="2 6" id="KW-0349">Heme</keyword>
<dbReference type="GO" id="GO:0005506">
    <property type="term" value="F:iron ion binding"/>
    <property type="evidence" value="ECO:0007669"/>
    <property type="project" value="InterPro"/>
</dbReference>
<keyword evidence="5 6" id="KW-0408">Iron</keyword>
<dbReference type="Proteomes" id="UP000029629">
    <property type="component" value="Unassembled WGS sequence"/>
</dbReference>
<dbReference type="GO" id="GO:0020037">
    <property type="term" value="F:heme binding"/>
    <property type="evidence" value="ECO:0007669"/>
    <property type="project" value="InterPro"/>
</dbReference>
<feature type="domain" description="Cytochrome c" evidence="9">
    <location>
        <begin position="75"/>
        <end position="155"/>
    </location>
</feature>
<evidence type="ECO:0000256" key="2">
    <source>
        <dbReference type="ARBA" id="ARBA00022617"/>
    </source>
</evidence>
<evidence type="ECO:0000256" key="5">
    <source>
        <dbReference type="ARBA" id="ARBA00023004"/>
    </source>
</evidence>
<keyword evidence="3 6" id="KW-0479">Metal-binding</keyword>
<dbReference type="PANTHER" id="PTHR40942">
    <property type="match status" value="1"/>
</dbReference>
<evidence type="ECO:0000256" key="4">
    <source>
        <dbReference type="ARBA" id="ARBA00022982"/>
    </source>
</evidence>
<comment type="caution">
    <text evidence="10">The sequence shown here is derived from an EMBL/GenBank/DDBJ whole genome shotgun (WGS) entry which is preliminary data.</text>
</comment>
<feature type="transmembrane region" description="Helical" evidence="8">
    <location>
        <begin position="20"/>
        <end position="38"/>
    </location>
</feature>
<proteinExistence type="predicted"/>
<gene>
    <name evidence="10" type="ORF">HMPREF2130_05590</name>
</gene>
<keyword evidence="4" id="KW-0249">Electron transport</keyword>
<evidence type="ECO:0000313" key="11">
    <source>
        <dbReference type="Proteomes" id="UP000029629"/>
    </source>
</evidence>
<keyword evidence="8" id="KW-0812">Transmembrane</keyword>